<feature type="transmembrane region" description="Helical" evidence="1">
    <location>
        <begin position="6"/>
        <end position="24"/>
    </location>
</feature>
<evidence type="ECO:0000313" key="2">
    <source>
        <dbReference type="EMBL" id="MBM6619147.1"/>
    </source>
</evidence>
<feature type="transmembrane region" description="Helical" evidence="1">
    <location>
        <begin position="98"/>
        <end position="116"/>
    </location>
</feature>
<keyword evidence="3" id="KW-1185">Reference proteome</keyword>
<gene>
    <name evidence="2" type="ORF">JR050_15875</name>
</gene>
<dbReference type="RefSeq" id="WP_204204502.1">
    <property type="nucleotide sequence ID" value="NZ_JAFELM010000039.1"/>
</dbReference>
<feature type="transmembrane region" description="Helical" evidence="1">
    <location>
        <begin position="68"/>
        <end position="86"/>
    </location>
</feature>
<dbReference type="Proteomes" id="UP001518925">
    <property type="component" value="Unassembled WGS sequence"/>
</dbReference>
<evidence type="ECO:0000313" key="3">
    <source>
        <dbReference type="Proteomes" id="UP001518925"/>
    </source>
</evidence>
<keyword evidence="1" id="KW-0472">Membrane</keyword>
<reference evidence="2 3" key="1">
    <citation type="submission" date="2021-02" db="EMBL/GenBank/DDBJ databases">
        <title>Bacillus sp. RD4P76, an endophyte from a halophyte.</title>
        <authorList>
            <person name="Sun J.-Q."/>
        </authorList>
    </citation>
    <scope>NUCLEOTIDE SEQUENCE [LARGE SCALE GENOMIC DNA]</scope>
    <source>
        <strain evidence="2 3">RD4P76</strain>
    </source>
</reference>
<keyword evidence="1" id="KW-1133">Transmembrane helix</keyword>
<sequence>MFSTYFFGNFVTILIVAITIKLINRFGLSVGNVKHHFGWMTFVALTLMGLFLRLSAYFSDLQYPYKHHAEGGVFVVILYILLSLMSRNEYLLKNRFNDITNTLLMAGGVVTILLILNK</sequence>
<proteinExistence type="predicted"/>
<evidence type="ECO:0000256" key="1">
    <source>
        <dbReference type="SAM" id="Phobius"/>
    </source>
</evidence>
<keyword evidence="1" id="KW-0812">Transmembrane</keyword>
<feature type="transmembrane region" description="Helical" evidence="1">
    <location>
        <begin position="36"/>
        <end position="56"/>
    </location>
</feature>
<protein>
    <submittedName>
        <fullName evidence="2">Uncharacterized protein</fullName>
    </submittedName>
</protein>
<organism evidence="2 3">
    <name type="scientific">Bacillus suaedaesalsae</name>
    <dbReference type="NCBI Taxonomy" id="2810349"/>
    <lineage>
        <taxon>Bacteria</taxon>
        <taxon>Bacillati</taxon>
        <taxon>Bacillota</taxon>
        <taxon>Bacilli</taxon>
        <taxon>Bacillales</taxon>
        <taxon>Bacillaceae</taxon>
        <taxon>Bacillus</taxon>
    </lineage>
</organism>
<comment type="caution">
    <text evidence="2">The sequence shown here is derived from an EMBL/GenBank/DDBJ whole genome shotgun (WGS) entry which is preliminary data.</text>
</comment>
<dbReference type="EMBL" id="JAFELM010000039">
    <property type="protein sequence ID" value="MBM6619147.1"/>
    <property type="molecule type" value="Genomic_DNA"/>
</dbReference>
<name>A0ABS2DKX4_9BACI</name>
<accession>A0ABS2DKX4</accession>